<gene>
    <name evidence="2" type="ORF">AB205_0005260</name>
</gene>
<evidence type="ECO:0000256" key="1">
    <source>
        <dbReference type="SAM" id="MobiDB-lite"/>
    </source>
</evidence>
<feature type="compositionally biased region" description="Basic and acidic residues" evidence="1">
    <location>
        <begin position="102"/>
        <end position="114"/>
    </location>
</feature>
<keyword evidence="3" id="KW-1185">Reference proteome</keyword>
<dbReference type="Proteomes" id="UP000228934">
    <property type="component" value="Unassembled WGS sequence"/>
</dbReference>
<organism evidence="2 3">
    <name type="scientific">Aquarana catesbeiana</name>
    <name type="common">American bullfrog</name>
    <name type="synonym">Rana catesbeiana</name>
    <dbReference type="NCBI Taxonomy" id="8400"/>
    <lineage>
        <taxon>Eukaryota</taxon>
        <taxon>Metazoa</taxon>
        <taxon>Chordata</taxon>
        <taxon>Craniata</taxon>
        <taxon>Vertebrata</taxon>
        <taxon>Euteleostomi</taxon>
        <taxon>Amphibia</taxon>
        <taxon>Batrachia</taxon>
        <taxon>Anura</taxon>
        <taxon>Neobatrachia</taxon>
        <taxon>Ranoidea</taxon>
        <taxon>Ranidae</taxon>
        <taxon>Aquarana</taxon>
    </lineage>
</organism>
<dbReference type="OrthoDB" id="47007at2759"/>
<dbReference type="EMBL" id="KV925345">
    <property type="protein sequence ID" value="PIO35770.1"/>
    <property type="molecule type" value="Genomic_DNA"/>
</dbReference>
<accession>A0A2G9S6P2</accession>
<feature type="region of interest" description="Disordered" evidence="1">
    <location>
        <begin position="97"/>
        <end position="121"/>
    </location>
</feature>
<evidence type="ECO:0000313" key="3">
    <source>
        <dbReference type="Proteomes" id="UP000228934"/>
    </source>
</evidence>
<reference evidence="3" key="1">
    <citation type="journal article" date="2017" name="Nat. Commun.">
        <title>The North American bullfrog draft genome provides insight into hormonal regulation of long noncoding RNA.</title>
        <authorList>
            <person name="Hammond S.A."/>
            <person name="Warren R.L."/>
            <person name="Vandervalk B.P."/>
            <person name="Kucuk E."/>
            <person name="Khan H."/>
            <person name="Gibb E.A."/>
            <person name="Pandoh P."/>
            <person name="Kirk H."/>
            <person name="Zhao Y."/>
            <person name="Jones M."/>
            <person name="Mungall A.J."/>
            <person name="Coope R."/>
            <person name="Pleasance S."/>
            <person name="Moore R.A."/>
            <person name="Holt R.A."/>
            <person name="Round J.M."/>
            <person name="Ohora S."/>
            <person name="Walle B.V."/>
            <person name="Veldhoen N."/>
            <person name="Helbing C.C."/>
            <person name="Birol I."/>
        </authorList>
    </citation>
    <scope>NUCLEOTIDE SEQUENCE [LARGE SCALE GENOMIC DNA]</scope>
</reference>
<protein>
    <submittedName>
        <fullName evidence="2">Uncharacterized protein</fullName>
    </submittedName>
</protein>
<evidence type="ECO:0000313" key="2">
    <source>
        <dbReference type="EMBL" id="PIO35770.1"/>
    </source>
</evidence>
<name>A0A2G9S6P2_AQUCT</name>
<dbReference type="AlphaFoldDB" id="A0A2G9S6P2"/>
<proteinExistence type="predicted"/>
<sequence>MNVASHLQTTMVERCWRNSAPSLVSVGGIVSHRWCLWEEYCPVIGVSERTSASLSLSVQKLCTTVTTLKSCCSRSLHAVHTLQTCRKGAHPACKLHSRQSRKFPDGHTPKDLRGGEFPLSM</sequence>